<accession>A0A9W7L9B4</accession>
<dbReference type="Proteomes" id="UP001165065">
    <property type="component" value="Unassembled WGS sequence"/>
</dbReference>
<dbReference type="PROSITE" id="PS50011">
    <property type="entry name" value="PROTEIN_KINASE_DOM"/>
    <property type="match status" value="1"/>
</dbReference>
<dbReference type="Gene3D" id="1.10.510.10">
    <property type="entry name" value="Transferase(Phosphotransferase) domain 1"/>
    <property type="match status" value="1"/>
</dbReference>
<dbReference type="GO" id="GO:0004672">
    <property type="term" value="F:protein kinase activity"/>
    <property type="evidence" value="ECO:0007669"/>
    <property type="project" value="InterPro"/>
</dbReference>
<dbReference type="GO" id="GO:0005634">
    <property type="term" value="C:nucleus"/>
    <property type="evidence" value="ECO:0007669"/>
    <property type="project" value="TreeGrafter"/>
</dbReference>
<protein>
    <recommendedName>
        <fullName evidence="2">Protein kinase domain-containing protein</fullName>
    </recommendedName>
</protein>
<evidence type="ECO:0000313" key="3">
    <source>
        <dbReference type="EMBL" id="GMI41983.1"/>
    </source>
</evidence>
<keyword evidence="1" id="KW-0175">Coiled coil</keyword>
<feature type="domain" description="Protein kinase" evidence="2">
    <location>
        <begin position="1"/>
        <end position="167"/>
    </location>
</feature>
<sequence length="625" mass="69197">MIHALKGDDLQTFETYFADVMESDPELWDKIQPKVFKKGRKKEKYVIKTFLTSSIADSDGDTIEQPRSHSPLPYQLVRSSPSLDIWSFGTILYALCTGSPLFTVNRDDDLKEGVDMHEVATWDDAKKIKALAEINDPTAKDLLSKLLARNPDDRPGTFQDVLNHSFFTMEGAGGDTKLLQEMREEMTANFKKQEEYLAKSETLMQSIMDNTIELKSMGKETMDKIDASTGVLCKAIFDATEVSTPTCFIILPYKLPPPPEEGEDDESLAARAKEMLDKAEGFMDNVTNLTETTSSFISDPASFAMNFGSSMFKGKMAEMKSKLVDKEMYMYLVDEFTNEPVYDPTGLYPKVIETKSDLVDQHMPMMRVGLQAMAVMNGAAGLASCFCPGVPNRLVPKGLMDKATKFVDGLDKDSNVADYDVLQGEVERGGEGPSGAKRGGELREYEKFLTEHDPEGAFANLMRVCDKDTGKAIWVTKESADKIEDTTAGARRRNVVEGMKAGEGVGDEAKDAEIKRLEEENMKLRSEALKQTGEGAGNEGNDAEMKRLKEEITTLSEALTSEKEDSVKGKDIRRLEEEFMKLLEALKREKGAAGGNGSEGMSSSTKLRQTVLAERRGCFGGLLWG</sequence>
<organism evidence="3 4">
    <name type="scientific">Triparma columacea</name>
    <dbReference type="NCBI Taxonomy" id="722753"/>
    <lineage>
        <taxon>Eukaryota</taxon>
        <taxon>Sar</taxon>
        <taxon>Stramenopiles</taxon>
        <taxon>Ochrophyta</taxon>
        <taxon>Bolidophyceae</taxon>
        <taxon>Parmales</taxon>
        <taxon>Triparmaceae</taxon>
        <taxon>Triparma</taxon>
    </lineage>
</organism>
<gene>
    <name evidence="3" type="ORF">TrCOL_g8489</name>
</gene>
<dbReference type="InterPro" id="IPR011009">
    <property type="entry name" value="Kinase-like_dom_sf"/>
</dbReference>
<proteinExistence type="predicted"/>
<evidence type="ECO:0000256" key="1">
    <source>
        <dbReference type="SAM" id="Coils"/>
    </source>
</evidence>
<dbReference type="OrthoDB" id="206385at2759"/>
<reference evidence="4" key="1">
    <citation type="journal article" date="2023" name="Commun. Biol.">
        <title>Genome analysis of Parmales, the sister group of diatoms, reveals the evolutionary specialization of diatoms from phago-mixotrophs to photoautotrophs.</title>
        <authorList>
            <person name="Ban H."/>
            <person name="Sato S."/>
            <person name="Yoshikawa S."/>
            <person name="Yamada K."/>
            <person name="Nakamura Y."/>
            <person name="Ichinomiya M."/>
            <person name="Sato N."/>
            <person name="Blanc-Mathieu R."/>
            <person name="Endo H."/>
            <person name="Kuwata A."/>
            <person name="Ogata H."/>
        </authorList>
    </citation>
    <scope>NUCLEOTIDE SEQUENCE [LARGE SCALE GENOMIC DNA]</scope>
</reference>
<comment type="caution">
    <text evidence="3">The sequence shown here is derived from an EMBL/GenBank/DDBJ whole genome shotgun (WGS) entry which is preliminary data.</text>
</comment>
<dbReference type="GO" id="GO:0005524">
    <property type="term" value="F:ATP binding"/>
    <property type="evidence" value="ECO:0007669"/>
    <property type="project" value="InterPro"/>
</dbReference>
<dbReference type="AlphaFoldDB" id="A0A9W7L9B4"/>
<feature type="coiled-coil region" evidence="1">
    <location>
        <begin position="507"/>
        <end position="592"/>
    </location>
</feature>
<name>A0A9W7L9B4_9STRA</name>
<dbReference type="SUPFAM" id="SSF56112">
    <property type="entry name" value="Protein kinase-like (PK-like)"/>
    <property type="match status" value="1"/>
</dbReference>
<dbReference type="Pfam" id="PF00069">
    <property type="entry name" value="Pkinase"/>
    <property type="match status" value="1"/>
</dbReference>
<evidence type="ECO:0000313" key="4">
    <source>
        <dbReference type="Proteomes" id="UP001165065"/>
    </source>
</evidence>
<keyword evidence="4" id="KW-1185">Reference proteome</keyword>
<dbReference type="EMBL" id="BRYA01001352">
    <property type="protein sequence ID" value="GMI41983.1"/>
    <property type="molecule type" value="Genomic_DNA"/>
</dbReference>
<evidence type="ECO:0000259" key="2">
    <source>
        <dbReference type="PROSITE" id="PS50011"/>
    </source>
</evidence>
<dbReference type="InterPro" id="IPR000719">
    <property type="entry name" value="Prot_kinase_dom"/>
</dbReference>
<dbReference type="PANTHER" id="PTHR24345">
    <property type="entry name" value="SERINE/THREONINE-PROTEIN KINASE PLK"/>
    <property type="match status" value="1"/>
</dbReference>